<name>A0A3M7H8C4_HORWE</name>
<organism evidence="4 5">
    <name type="scientific">Hortaea werneckii</name>
    <name type="common">Black yeast</name>
    <name type="synonym">Cladosporium werneckii</name>
    <dbReference type="NCBI Taxonomy" id="91943"/>
    <lineage>
        <taxon>Eukaryota</taxon>
        <taxon>Fungi</taxon>
        <taxon>Dikarya</taxon>
        <taxon>Ascomycota</taxon>
        <taxon>Pezizomycotina</taxon>
        <taxon>Dothideomycetes</taxon>
        <taxon>Dothideomycetidae</taxon>
        <taxon>Mycosphaerellales</taxon>
        <taxon>Teratosphaeriaceae</taxon>
        <taxon>Hortaea</taxon>
    </lineage>
</organism>
<dbReference type="Gene3D" id="6.10.140.2040">
    <property type="match status" value="1"/>
</dbReference>
<dbReference type="AlphaFoldDB" id="A0A3M7H8C4"/>
<evidence type="ECO:0000256" key="2">
    <source>
        <dbReference type="PROSITE-ProRule" id="PRU00401"/>
    </source>
</evidence>
<evidence type="ECO:0000313" key="4">
    <source>
        <dbReference type="EMBL" id="RMZ09335.1"/>
    </source>
</evidence>
<proteinExistence type="predicted"/>
<dbReference type="EMBL" id="QWIQ01000081">
    <property type="protein sequence ID" value="RMZ09335.1"/>
    <property type="molecule type" value="Genomic_DNA"/>
</dbReference>
<protein>
    <recommendedName>
        <fullName evidence="6">RPEL repeat protein</fullName>
    </recommendedName>
</protein>
<keyword evidence="1" id="KW-0677">Repeat</keyword>
<dbReference type="InterPro" id="IPR004018">
    <property type="entry name" value="RPEL_repeat"/>
</dbReference>
<accession>A0A3M7H8C4</accession>
<feature type="region of interest" description="Disordered" evidence="3">
    <location>
        <begin position="56"/>
        <end position="78"/>
    </location>
</feature>
<dbReference type="Proteomes" id="UP000281468">
    <property type="component" value="Unassembled WGS sequence"/>
</dbReference>
<evidence type="ECO:0000256" key="3">
    <source>
        <dbReference type="SAM" id="MobiDB-lite"/>
    </source>
</evidence>
<comment type="caution">
    <text evidence="4">The sequence shown here is derived from an EMBL/GenBank/DDBJ whole genome shotgun (WGS) entry which is preliminary data.</text>
</comment>
<evidence type="ECO:0008006" key="6">
    <source>
        <dbReference type="Google" id="ProtNLM"/>
    </source>
</evidence>
<dbReference type="PROSITE" id="PS51073">
    <property type="entry name" value="RPEL"/>
    <property type="match status" value="1"/>
</dbReference>
<feature type="repeat" description="RPEL" evidence="2">
    <location>
        <begin position="83"/>
        <end position="108"/>
    </location>
</feature>
<evidence type="ECO:0000256" key="1">
    <source>
        <dbReference type="ARBA" id="ARBA00022737"/>
    </source>
</evidence>
<reference evidence="4 5" key="1">
    <citation type="journal article" date="2018" name="BMC Genomics">
        <title>Genomic evidence for intraspecific hybridization in a clonal and extremely halotolerant yeast.</title>
        <authorList>
            <person name="Gostincar C."/>
            <person name="Stajich J.E."/>
            <person name="Zupancic J."/>
            <person name="Zalar P."/>
            <person name="Gunde-Cimerman N."/>
        </authorList>
    </citation>
    <scope>NUCLEOTIDE SEQUENCE [LARGE SCALE GENOMIC DNA]</scope>
    <source>
        <strain evidence="4 5">EXF-171</strain>
    </source>
</reference>
<evidence type="ECO:0000313" key="5">
    <source>
        <dbReference type="Proteomes" id="UP000281468"/>
    </source>
</evidence>
<gene>
    <name evidence="4" type="ORF">D0862_03659</name>
</gene>
<dbReference type="Pfam" id="PF02755">
    <property type="entry name" value="RPEL"/>
    <property type="match status" value="1"/>
</dbReference>
<sequence>MGAQLGKWESGAFPAKRHIHIPPTETLHHPSIFPPILPNQTKPTHLLSIMATQHPIDPTSTTEHHNNGTVDRAPITNTLERRNSLEKALQQRPDEQDLKDRHILLDTTAAPALQAKAAELERQRVMDNLRKVGWSGWDG</sequence>